<dbReference type="InParanoid" id="A0A0F7IIX5"/>
<dbReference type="HOGENOM" id="CLU_062767_3_0_2"/>
<dbReference type="InterPro" id="IPR011991">
    <property type="entry name" value="ArsR-like_HTH"/>
</dbReference>
<dbReference type="OrthoDB" id="11410at2157"/>
<dbReference type="Proteomes" id="UP000034723">
    <property type="component" value="Chromosome"/>
</dbReference>
<dbReference type="InterPro" id="IPR036390">
    <property type="entry name" value="WH_DNA-bd_sf"/>
</dbReference>
<dbReference type="RefSeq" id="WP_048094559.1">
    <property type="nucleotide sequence ID" value="NZ_CP011267.1"/>
</dbReference>
<protein>
    <submittedName>
        <fullName evidence="2">Putative transcriptional regulator</fullName>
    </submittedName>
</protein>
<keyword evidence="3" id="KW-1185">Reference proteome</keyword>
<evidence type="ECO:0000313" key="2">
    <source>
        <dbReference type="EMBL" id="AKG92125.1"/>
    </source>
</evidence>
<dbReference type="Pfam" id="PF25213">
    <property type="entry name" value="HVO_A0261_N"/>
    <property type="match status" value="1"/>
</dbReference>
<accession>A0A0F7IIX5</accession>
<dbReference type="InterPro" id="IPR057527">
    <property type="entry name" value="HVO_A0261-like_N"/>
</dbReference>
<reference evidence="2 3" key="1">
    <citation type="submission" date="2015-04" db="EMBL/GenBank/DDBJ databases">
        <title>The complete genome sequence of the hyperthermophilic, obligate iron-reducing archaeon Geoglobus ahangari strain 234T.</title>
        <authorList>
            <person name="Manzella M.P."/>
            <person name="Holmes D.E."/>
            <person name="Rocheleau J.M."/>
            <person name="Chung A."/>
            <person name="Reguera G."/>
            <person name="Kashefi K."/>
        </authorList>
    </citation>
    <scope>NUCLEOTIDE SEQUENCE [LARGE SCALE GENOMIC DNA]</scope>
    <source>
        <strain evidence="2 3">234</strain>
    </source>
</reference>
<name>A0A0F7IIX5_9EURY</name>
<dbReference type="KEGG" id="gah:GAH_00528"/>
<evidence type="ECO:0000259" key="1">
    <source>
        <dbReference type="Pfam" id="PF25213"/>
    </source>
</evidence>
<proteinExistence type="predicted"/>
<organism evidence="2 3">
    <name type="scientific">Geoglobus ahangari</name>
    <dbReference type="NCBI Taxonomy" id="113653"/>
    <lineage>
        <taxon>Archaea</taxon>
        <taxon>Methanobacteriati</taxon>
        <taxon>Methanobacteriota</taxon>
        <taxon>Archaeoglobi</taxon>
        <taxon>Archaeoglobales</taxon>
        <taxon>Archaeoglobaceae</taxon>
        <taxon>Geoglobus</taxon>
    </lineage>
</organism>
<dbReference type="EMBL" id="CP011267">
    <property type="protein sequence ID" value="AKG92125.1"/>
    <property type="molecule type" value="Genomic_DNA"/>
</dbReference>
<gene>
    <name evidence="2" type="ORF">GAH_00528</name>
</gene>
<feature type="domain" description="HVO-A0261-like N-terminal" evidence="1">
    <location>
        <begin position="13"/>
        <end position="72"/>
    </location>
</feature>
<dbReference type="SUPFAM" id="SSF46785">
    <property type="entry name" value="Winged helix' DNA-binding domain"/>
    <property type="match status" value="1"/>
</dbReference>
<dbReference type="AlphaFoldDB" id="A0A0F7IIX5"/>
<dbReference type="GeneID" id="24803110"/>
<sequence>MDAKDLIRELSQQGRIEILRNLRGSPRSPSELSKMDGLTLSTASRALNRLSEFGVVERDDHRCRLTGFGVAIEKILSVIEHLYEYREDIMALQDFIAILPPGFVAGFHNLRKAKVMSLEEAFEVGVEKIASSKRYGLYIDKVISHDLYRVMAERNLAGVEERAISNHATIHGRANTFKKVLMDMDLTAEEYDTIASKVRVRVFDTPIQLGIIDGEFALLQLNDTLDRFYVSDDRDFVRWCEYLFWYLWERSEDANFPKIVEEVKAEKGLV</sequence>
<evidence type="ECO:0000313" key="3">
    <source>
        <dbReference type="Proteomes" id="UP000034723"/>
    </source>
</evidence>
<dbReference type="InterPro" id="IPR036388">
    <property type="entry name" value="WH-like_DNA-bd_sf"/>
</dbReference>
<dbReference type="CDD" id="cd00090">
    <property type="entry name" value="HTH_ARSR"/>
    <property type="match status" value="1"/>
</dbReference>
<dbReference type="Gene3D" id="1.10.10.10">
    <property type="entry name" value="Winged helix-like DNA-binding domain superfamily/Winged helix DNA-binding domain"/>
    <property type="match status" value="1"/>
</dbReference>